<dbReference type="InterPro" id="IPR005814">
    <property type="entry name" value="Aminotrans_3"/>
</dbReference>
<dbReference type="InterPro" id="IPR015422">
    <property type="entry name" value="PyrdxlP-dep_Trfase_small"/>
</dbReference>
<keyword evidence="3 6" id="KW-0808">Transferase</keyword>
<gene>
    <name evidence="6" type="primary">argD_1</name>
    <name evidence="6" type="ORF">MHEL_27970</name>
</gene>
<dbReference type="GO" id="GO:0030170">
    <property type="term" value="F:pyridoxal phosphate binding"/>
    <property type="evidence" value="ECO:0007669"/>
    <property type="project" value="InterPro"/>
</dbReference>
<evidence type="ECO:0000256" key="3">
    <source>
        <dbReference type="ARBA" id="ARBA00022679"/>
    </source>
</evidence>
<keyword evidence="2 6" id="KW-0032">Aminotransferase</keyword>
<dbReference type="InterPro" id="IPR015424">
    <property type="entry name" value="PyrdxlP-dep_Trfase"/>
</dbReference>
<dbReference type="InterPro" id="IPR015421">
    <property type="entry name" value="PyrdxlP-dep_Trfase_major"/>
</dbReference>
<dbReference type="PANTHER" id="PTHR43094:SF1">
    <property type="entry name" value="AMINOTRANSFERASE CLASS-III"/>
    <property type="match status" value="1"/>
</dbReference>
<sequence>MTETIESPTSSAPATDWSMGDLGRLAQRHLIMSFTAGSVYTEVPPPVMVRGEGSRLWDTEGHEYIDALAGLFCVNVGYSFGAEIGEAVRDQMAQLPYYTNWGAAHPPAVKLAAKIAELAPRGLDRVYFTSGGGESNEAAVKLIRQYHQARGEHARIKFLSRRAAYHGTSYAALSLNGMTNLRKQFEPLMYGSRHIANSKRYKRPAGETERQFTELLLNEIETLIAQEGPDTVAGIFLEPLQNAGGSLVPPAGYHEGVREICDRYGIVLVADEVICGFGRLGEWFGSTRFNVQPDIITFAKGVSSAHVPLGGMITKSAILDAVNNGPDGMYLHGLTFGGHPVACAAGLANIEVMEREDVLGNVKRNEAYFRAQLDTLLNERLVGDVRGVGYHYSLELVTDKERRTWTAETTANDFVSGMLQPALLEAGILCRAAVDHEGAPLIQFSPPLVFGRDDIDELVGRLRRLLGELTARVR</sequence>
<dbReference type="KEGG" id="mhev:MHEL_27970"/>
<dbReference type="GO" id="GO:0008483">
    <property type="term" value="F:transaminase activity"/>
    <property type="evidence" value="ECO:0007669"/>
    <property type="project" value="UniProtKB-KW"/>
</dbReference>
<evidence type="ECO:0000256" key="2">
    <source>
        <dbReference type="ARBA" id="ARBA00022576"/>
    </source>
</evidence>
<dbReference type="FunFam" id="3.40.640.10:FF:000014">
    <property type="entry name" value="Adenosylmethionine-8-amino-7-oxononanoate aminotransferase, probable"/>
    <property type="match status" value="1"/>
</dbReference>
<protein>
    <submittedName>
        <fullName evidence="6">Acetylornithine aminotransferase</fullName>
    </submittedName>
</protein>
<accession>A0A7I7T5K3</accession>
<dbReference type="EMBL" id="AP022596">
    <property type="protein sequence ID" value="BBY64554.1"/>
    <property type="molecule type" value="Genomic_DNA"/>
</dbReference>
<dbReference type="SUPFAM" id="SSF53383">
    <property type="entry name" value="PLP-dependent transferases"/>
    <property type="match status" value="1"/>
</dbReference>
<dbReference type="Pfam" id="PF00202">
    <property type="entry name" value="Aminotran_3"/>
    <property type="match status" value="1"/>
</dbReference>
<evidence type="ECO:0000256" key="4">
    <source>
        <dbReference type="ARBA" id="ARBA00022898"/>
    </source>
</evidence>
<dbReference type="AlphaFoldDB" id="A0A7I7T5K3"/>
<keyword evidence="4 5" id="KW-0663">Pyridoxal phosphate</keyword>
<dbReference type="Proteomes" id="UP000467148">
    <property type="component" value="Chromosome"/>
</dbReference>
<dbReference type="PIRSF" id="PIRSF000521">
    <property type="entry name" value="Transaminase_4ab_Lys_Orn"/>
    <property type="match status" value="1"/>
</dbReference>
<evidence type="ECO:0000313" key="6">
    <source>
        <dbReference type="EMBL" id="BBY64554.1"/>
    </source>
</evidence>
<dbReference type="PROSITE" id="PS00600">
    <property type="entry name" value="AA_TRANSFER_CLASS_3"/>
    <property type="match status" value="1"/>
</dbReference>
<dbReference type="RefSeq" id="WP_246227910.1">
    <property type="nucleotide sequence ID" value="NZ_AP022596.1"/>
</dbReference>
<proteinExistence type="inferred from homology"/>
<dbReference type="NCBIfam" id="NF005102">
    <property type="entry name" value="PRK06541.1"/>
    <property type="match status" value="1"/>
</dbReference>
<keyword evidence="7" id="KW-1185">Reference proteome</keyword>
<evidence type="ECO:0000256" key="1">
    <source>
        <dbReference type="ARBA" id="ARBA00008954"/>
    </source>
</evidence>
<dbReference type="CDD" id="cd00610">
    <property type="entry name" value="OAT_like"/>
    <property type="match status" value="1"/>
</dbReference>
<comment type="similarity">
    <text evidence="1 5">Belongs to the class-III pyridoxal-phosphate-dependent aminotransferase family.</text>
</comment>
<dbReference type="Gene3D" id="3.90.1150.10">
    <property type="entry name" value="Aspartate Aminotransferase, domain 1"/>
    <property type="match status" value="1"/>
</dbReference>
<dbReference type="Gene3D" id="3.40.640.10">
    <property type="entry name" value="Type I PLP-dependent aspartate aminotransferase-like (Major domain)"/>
    <property type="match status" value="1"/>
</dbReference>
<evidence type="ECO:0000313" key="7">
    <source>
        <dbReference type="Proteomes" id="UP000467148"/>
    </source>
</evidence>
<name>A0A7I7T5K3_9MYCO</name>
<dbReference type="InterPro" id="IPR049704">
    <property type="entry name" value="Aminotrans_3_PPA_site"/>
</dbReference>
<reference evidence="6 7" key="1">
    <citation type="journal article" date="2019" name="Emerg. Microbes Infect.">
        <title>Comprehensive subspecies identification of 175 nontuberculous mycobacteria species based on 7547 genomic profiles.</title>
        <authorList>
            <person name="Matsumoto Y."/>
            <person name="Kinjo T."/>
            <person name="Motooka D."/>
            <person name="Nabeya D."/>
            <person name="Jung N."/>
            <person name="Uechi K."/>
            <person name="Horii T."/>
            <person name="Iida T."/>
            <person name="Fujita J."/>
            <person name="Nakamura S."/>
        </authorList>
    </citation>
    <scope>NUCLEOTIDE SEQUENCE [LARGE SCALE GENOMIC DNA]</scope>
    <source>
        <strain evidence="6 7">JCM 30396</strain>
    </source>
</reference>
<organism evidence="6 7">
    <name type="scientific">Mycolicibacterium helvum</name>
    <dbReference type="NCBI Taxonomy" id="1534349"/>
    <lineage>
        <taxon>Bacteria</taxon>
        <taxon>Bacillati</taxon>
        <taxon>Actinomycetota</taxon>
        <taxon>Actinomycetes</taxon>
        <taxon>Mycobacteriales</taxon>
        <taxon>Mycobacteriaceae</taxon>
        <taxon>Mycolicibacterium</taxon>
    </lineage>
</organism>
<dbReference type="PANTHER" id="PTHR43094">
    <property type="entry name" value="AMINOTRANSFERASE"/>
    <property type="match status" value="1"/>
</dbReference>
<evidence type="ECO:0000256" key="5">
    <source>
        <dbReference type="RuleBase" id="RU003560"/>
    </source>
</evidence>